<sequence>MRYGTVGGQLGSGEFGTVHKAIDVDRGKFVAVKILKRPTRASKQEGWLQSLYYALKRAETRSGINHPYIVDFITSQGRDGPNVEIFIGLKEETLESLDEDVGEFRRRSNRFKTIAEVQWAVLSTTPNIDSVSRIREMAIINPEEGASAEQILVKYLME</sequence>
<name>A0A9P7YRS5_9HELO</name>
<feature type="binding site" evidence="1">
    <location>
        <position position="33"/>
    </location>
    <ligand>
        <name>ATP</name>
        <dbReference type="ChEBI" id="CHEBI:30616"/>
    </ligand>
</feature>
<dbReference type="SUPFAM" id="SSF56112">
    <property type="entry name" value="Protein kinase-like (PK-like)"/>
    <property type="match status" value="1"/>
</dbReference>
<keyword evidence="1" id="KW-0067">ATP-binding</keyword>
<evidence type="ECO:0000313" key="4">
    <source>
        <dbReference type="Proteomes" id="UP000824998"/>
    </source>
</evidence>
<dbReference type="GO" id="GO:0004672">
    <property type="term" value="F:protein kinase activity"/>
    <property type="evidence" value="ECO:0007669"/>
    <property type="project" value="InterPro"/>
</dbReference>
<organism evidence="3 4">
    <name type="scientific">Amylocarpus encephaloides</name>
    <dbReference type="NCBI Taxonomy" id="45428"/>
    <lineage>
        <taxon>Eukaryota</taxon>
        <taxon>Fungi</taxon>
        <taxon>Dikarya</taxon>
        <taxon>Ascomycota</taxon>
        <taxon>Pezizomycotina</taxon>
        <taxon>Leotiomycetes</taxon>
        <taxon>Helotiales</taxon>
        <taxon>Helotiales incertae sedis</taxon>
        <taxon>Amylocarpus</taxon>
    </lineage>
</organism>
<gene>
    <name evidence="3" type="ORF">BJ875DRAFT_511689</name>
</gene>
<dbReference type="PROSITE" id="PS50011">
    <property type="entry name" value="PROTEIN_KINASE_DOM"/>
    <property type="match status" value="1"/>
</dbReference>
<dbReference type="OrthoDB" id="3531824at2759"/>
<dbReference type="Proteomes" id="UP000824998">
    <property type="component" value="Unassembled WGS sequence"/>
</dbReference>
<dbReference type="InterPro" id="IPR017441">
    <property type="entry name" value="Protein_kinase_ATP_BS"/>
</dbReference>
<keyword evidence="4" id="KW-1185">Reference proteome</keyword>
<protein>
    <recommendedName>
        <fullName evidence="2">Protein kinase domain-containing protein</fullName>
    </recommendedName>
</protein>
<proteinExistence type="predicted"/>
<dbReference type="AlphaFoldDB" id="A0A9P7YRS5"/>
<reference evidence="3" key="1">
    <citation type="journal article" date="2021" name="IMA Fungus">
        <title>Genomic characterization of three marine fungi, including Emericellopsis atlantica sp. nov. with signatures of a generalist lifestyle and marine biomass degradation.</title>
        <authorList>
            <person name="Hagestad O.C."/>
            <person name="Hou L."/>
            <person name="Andersen J.H."/>
            <person name="Hansen E.H."/>
            <person name="Altermark B."/>
            <person name="Li C."/>
            <person name="Kuhnert E."/>
            <person name="Cox R.J."/>
            <person name="Crous P.W."/>
            <person name="Spatafora J.W."/>
            <person name="Lail K."/>
            <person name="Amirebrahimi M."/>
            <person name="Lipzen A."/>
            <person name="Pangilinan J."/>
            <person name="Andreopoulos W."/>
            <person name="Hayes R.D."/>
            <person name="Ng V."/>
            <person name="Grigoriev I.V."/>
            <person name="Jackson S.A."/>
            <person name="Sutton T.D.S."/>
            <person name="Dobson A.D.W."/>
            <person name="Rama T."/>
        </authorList>
    </citation>
    <scope>NUCLEOTIDE SEQUENCE</scope>
    <source>
        <strain evidence="3">TRa018bII</strain>
    </source>
</reference>
<dbReference type="InterPro" id="IPR011009">
    <property type="entry name" value="Kinase-like_dom_sf"/>
</dbReference>
<evidence type="ECO:0000259" key="2">
    <source>
        <dbReference type="PROSITE" id="PS50011"/>
    </source>
</evidence>
<dbReference type="PROSITE" id="PS00107">
    <property type="entry name" value="PROTEIN_KINASE_ATP"/>
    <property type="match status" value="1"/>
</dbReference>
<keyword evidence="1" id="KW-0547">Nucleotide-binding</keyword>
<dbReference type="GO" id="GO:0005524">
    <property type="term" value="F:ATP binding"/>
    <property type="evidence" value="ECO:0007669"/>
    <property type="project" value="UniProtKB-UniRule"/>
</dbReference>
<evidence type="ECO:0000313" key="3">
    <source>
        <dbReference type="EMBL" id="KAG9238481.1"/>
    </source>
</evidence>
<dbReference type="InterPro" id="IPR000719">
    <property type="entry name" value="Prot_kinase_dom"/>
</dbReference>
<dbReference type="EMBL" id="MU251369">
    <property type="protein sequence ID" value="KAG9238481.1"/>
    <property type="molecule type" value="Genomic_DNA"/>
</dbReference>
<accession>A0A9P7YRS5</accession>
<dbReference type="Gene3D" id="3.30.200.20">
    <property type="entry name" value="Phosphorylase Kinase, domain 1"/>
    <property type="match status" value="1"/>
</dbReference>
<comment type="caution">
    <text evidence="3">The sequence shown here is derived from an EMBL/GenBank/DDBJ whole genome shotgun (WGS) entry which is preliminary data.</text>
</comment>
<evidence type="ECO:0000256" key="1">
    <source>
        <dbReference type="PROSITE-ProRule" id="PRU10141"/>
    </source>
</evidence>
<feature type="domain" description="Protein kinase" evidence="2">
    <location>
        <begin position="4"/>
        <end position="158"/>
    </location>
</feature>